<dbReference type="UniPathway" id="UPA00904">
    <property type="reaction ID" value="UER00874"/>
</dbReference>
<proteinExistence type="inferred from homology"/>
<evidence type="ECO:0000256" key="2">
    <source>
        <dbReference type="HAMAP-Rule" id="MF_01678"/>
    </source>
</evidence>
<organism evidence="3 4">
    <name type="scientific">Streptomyces nanshensis</name>
    <dbReference type="NCBI Taxonomy" id="518642"/>
    <lineage>
        <taxon>Bacteria</taxon>
        <taxon>Bacillati</taxon>
        <taxon>Actinomycetota</taxon>
        <taxon>Actinomycetes</taxon>
        <taxon>Kitasatosporales</taxon>
        <taxon>Streptomycetaceae</taxon>
        <taxon>Streptomyces</taxon>
    </lineage>
</organism>
<feature type="binding site" evidence="2">
    <location>
        <begin position="35"/>
        <end position="37"/>
    </location>
    <ligand>
        <name>substrate</name>
    </ligand>
</feature>
<feature type="active site" description="Proton donor" evidence="2">
    <location>
        <position position="224"/>
    </location>
</feature>
<dbReference type="PATRIC" id="fig|518642.10.peg.5955"/>
<dbReference type="NCBIfam" id="TIGR00512">
    <property type="entry name" value="salvage_mtnA"/>
    <property type="match status" value="1"/>
</dbReference>
<dbReference type="InterPro" id="IPR037171">
    <property type="entry name" value="NagB/RpiA_transferase-like"/>
</dbReference>
<keyword evidence="1 2" id="KW-0413">Isomerase</keyword>
<feature type="binding site" evidence="2">
    <location>
        <position position="183"/>
    </location>
    <ligand>
        <name>substrate</name>
    </ligand>
</feature>
<dbReference type="Gene3D" id="3.40.50.10470">
    <property type="entry name" value="Translation initiation factor eif-2b, domain 2"/>
    <property type="match status" value="1"/>
</dbReference>
<protein>
    <recommendedName>
        <fullName evidence="2">Methylthioribose-1-phosphate isomerase</fullName>
        <shortName evidence="2">M1Pi</shortName>
        <shortName evidence="2">MTR-1-P isomerase</shortName>
        <ecNumber evidence="2">5.3.1.23</ecNumber>
    </recommendedName>
    <alternativeName>
        <fullName evidence="2">S-methyl-5-thioribose-1-phosphate isomerase</fullName>
    </alternativeName>
</protein>
<dbReference type="Proteomes" id="UP000176005">
    <property type="component" value="Unassembled WGS sequence"/>
</dbReference>
<evidence type="ECO:0000256" key="1">
    <source>
        <dbReference type="ARBA" id="ARBA00023235"/>
    </source>
</evidence>
<comment type="catalytic activity">
    <reaction evidence="2">
        <text>5-(methylsulfanyl)-alpha-D-ribose 1-phosphate = 5-(methylsulfanyl)-D-ribulose 1-phosphate</text>
        <dbReference type="Rhea" id="RHEA:19989"/>
        <dbReference type="ChEBI" id="CHEBI:58533"/>
        <dbReference type="ChEBI" id="CHEBI:58548"/>
        <dbReference type="EC" id="5.3.1.23"/>
    </reaction>
</comment>
<dbReference type="InterPro" id="IPR042529">
    <property type="entry name" value="IF_2B-like_C"/>
</dbReference>
<dbReference type="InterPro" id="IPR005251">
    <property type="entry name" value="IF-M1Pi"/>
</dbReference>
<keyword evidence="2" id="KW-0486">Methionine biosynthesis</keyword>
<evidence type="ECO:0000313" key="4">
    <source>
        <dbReference type="Proteomes" id="UP000176005"/>
    </source>
</evidence>
<dbReference type="FunFam" id="3.40.50.10470:FF:000011">
    <property type="entry name" value="Methylthioribose-1-phosphate isomerase"/>
    <property type="match status" value="1"/>
</dbReference>
<accession>A0A1E7KX89</accession>
<keyword evidence="4" id="KW-1185">Reference proteome</keyword>
<dbReference type="EC" id="5.3.1.23" evidence="2"/>
<feature type="binding site" evidence="2">
    <location>
        <position position="69"/>
    </location>
    <ligand>
        <name>substrate</name>
    </ligand>
</feature>
<comment type="caution">
    <text evidence="3">The sequence shown here is derived from an EMBL/GenBank/DDBJ whole genome shotgun (WGS) entry which is preliminary data.</text>
</comment>
<dbReference type="AlphaFoldDB" id="A0A1E7KX89"/>
<dbReference type="PANTHER" id="PTHR43475:SF1">
    <property type="entry name" value="METHYLTHIORIBOSE-1-PHOSPHATE ISOMERASE"/>
    <property type="match status" value="1"/>
</dbReference>
<dbReference type="Gene3D" id="1.20.120.420">
    <property type="entry name" value="translation initiation factor eif-2b, domain 1"/>
    <property type="match status" value="1"/>
</dbReference>
<comment type="function">
    <text evidence="2">Catalyzes the interconversion of methylthioribose-1-phosphate (MTR-1-P) into methylthioribulose-1-phosphate (MTRu-1-P).</text>
</comment>
<dbReference type="SUPFAM" id="SSF100950">
    <property type="entry name" value="NagB/RpiA/CoA transferase-like"/>
    <property type="match status" value="1"/>
</dbReference>
<dbReference type="Pfam" id="PF01008">
    <property type="entry name" value="IF-2B"/>
    <property type="match status" value="1"/>
</dbReference>
<evidence type="ECO:0000313" key="3">
    <source>
        <dbReference type="EMBL" id="OEV08552.1"/>
    </source>
</evidence>
<sequence>MLALLDQTKLPAREDELVCADAEDLVAAIRALSVRGAPLLGVAGGYGVALAAARGHDVAAAADRLASARPTAVNLAAGVRRVEQAYRTAIDGGADASGAAAVSLAEARKLHEEDAEASARMAQLGHGLLGDLVPRAPMRLLTHCNTGMLVSGGKGTAFGVVTEVHAAGELGRLWVDETRPLLQGARLTAYEATREGMPFSVLADGAAGSLFAAGEVDAVLIGADRIAADGSVANKVGSYPLAVLARHHGVPFVVVAPVTTVDLATAHGADIVVEQRPAEEVTHISSPYAPYHPDSQGERDGGIPMAPVGADAYNPAFDVTPPELVTAIVTERGVISPVTSETVAGLCSPSRTRTSRWGNGMMNA</sequence>
<keyword evidence="3" id="KW-0396">Initiation factor</keyword>
<comment type="similarity">
    <text evidence="2">Belongs to the EIF-2B alpha/beta/delta subunits family. MtnA subfamily.</text>
</comment>
<dbReference type="HAMAP" id="MF_01678">
    <property type="entry name" value="Salvage_MtnA"/>
    <property type="match status" value="1"/>
</dbReference>
<comment type="pathway">
    <text evidence="2">Amino-acid biosynthesis; L-methionine biosynthesis via salvage pathway; L-methionine from S-methyl-5-thio-alpha-D-ribose 1-phosphate: step 1/6.</text>
</comment>
<dbReference type="NCBIfam" id="NF004326">
    <property type="entry name" value="PRK05720.1"/>
    <property type="match status" value="1"/>
</dbReference>
<name>A0A1E7KX89_9ACTN</name>
<dbReference type="InterPro" id="IPR011559">
    <property type="entry name" value="Initiation_fac_2B_a/b/d"/>
</dbReference>
<dbReference type="InterPro" id="IPR000649">
    <property type="entry name" value="IF-2B-related"/>
</dbReference>
<dbReference type="GO" id="GO:0019509">
    <property type="term" value="P:L-methionine salvage from methylthioadenosine"/>
    <property type="evidence" value="ECO:0007669"/>
    <property type="project" value="UniProtKB-UniRule"/>
</dbReference>
<dbReference type="GO" id="GO:0003743">
    <property type="term" value="F:translation initiation factor activity"/>
    <property type="evidence" value="ECO:0007669"/>
    <property type="project" value="UniProtKB-KW"/>
</dbReference>
<keyword evidence="3" id="KW-0648">Protein biosynthesis</keyword>
<reference evidence="3 4" key="1">
    <citation type="journal article" date="2016" name="Front. Microbiol.">
        <title>Comparative Genomics Analysis of Streptomyces Species Reveals Their Adaptation to the Marine Environment and Their Diversity at the Genomic Level.</title>
        <authorList>
            <person name="Tian X."/>
            <person name="Zhang Z."/>
            <person name="Yang T."/>
            <person name="Chen M."/>
            <person name="Li J."/>
            <person name="Chen F."/>
            <person name="Yang J."/>
            <person name="Li W."/>
            <person name="Zhang B."/>
            <person name="Zhang Z."/>
            <person name="Wu J."/>
            <person name="Zhang C."/>
            <person name="Long L."/>
            <person name="Xiao J."/>
        </authorList>
    </citation>
    <scope>NUCLEOTIDE SEQUENCE [LARGE SCALE GENOMIC DNA]</scope>
    <source>
        <strain evidence="3 4">SCSIO 10429</strain>
    </source>
</reference>
<dbReference type="GO" id="GO:0046523">
    <property type="term" value="F:S-methyl-5-thioribose-1-phosphate isomerase activity"/>
    <property type="evidence" value="ECO:0007669"/>
    <property type="project" value="UniProtKB-UniRule"/>
</dbReference>
<dbReference type="NCBIfam" id="TIGR00524">
    <property type="entry name" value="eIF-2B_rel"/>
    <property type="match status" value="1"/>
</dbReference>
<dbReference type="PANTHER" id="PTHR43475">
    <property type="entry name" value="METHYLTHIORIBOSE-1-PHOSPHATE ISOMERASE"/>
    <property type="match status" value="1"/>
</dbReference>
<feature type="site" description="Transition state stabilizer" evidence="2">
    <location>
        <position position="144"/>
    </location>
</feature>
<feature type="binding site" evidence="2">
    <location>
        <begin position="234"/>
        <end position="235"/>
    </location>
    <ligand>
        <name>substrate</name>
    </ligand>
</feature>
<keyword evidence="2" id="KW-0028">Amino-acid biosynthesis</keyword>
<dbReference type="InterPro" id="IPR027363">
    <property type="entry name" value="M1Pi_N"/>
</dbReference>
<gene>
    <name evidence="2" type="primary">mtnA</name>
    <name evidence="3" type="ORF">AN218_25970</name>
</gene>
<dbReference type="EMBL" id="LJGW01000416">
    <property type="protein sequence ID" value="OEV08552.1"/>
    <property type="molecule type" value="Genomic_DNA"/>
</dbReference>